<dbReference type="PANTHER" id="PTHR23419:SF8">
    <property type="entry name" value="FI09726P"/>
    <property type="match status" value="1"/>
</dbReference>
<dbReference type="Gene3D" id="3.30.70.120">
    <property type="match status" value="1"/>
</dbReference>
<dbReference type="AlphaFoldDB" id="A0A5C8PFK2"/>
<organism evidence="2 3">
    <name type="scientific">Vineibacter terrae</name>
    <dbReference type="NCBI Taxonomy" id="2586908"/>
    <lineage>
        <taxon>Bacteria</taxon>
        <taxon>Pseudomonadati</taxon>
        <taxon>Pseudomonadota</taxon>
        <taxon>Alphaproteobacteria</taxon>
        <taxon>Hyphomicrobiales</taxon>
        <taxon>Vineibacter</taxon>
    </lineage>
</organism>
<dbReference type="InterPro" id="IPR004323">
    <property type="entry name" value="Ion_tolerance_CutA"/>
</dbReference>
<keyword evidence="3" id="KW-1185">Reference proteome</keyword>
<comment type="caution">
    <text evidence="2">The sequence shown here is derived from an EMBL/GenBank/DDBJ whole genome shotgun (WGS) entry which is preliminary data.</text>
</comment>
<reference evidence="2 3" key="1">
    <citation type="submission" date="2019-06" db="EMBL/GenBank/DDBJ databases">
        <title>New taxonomy in bacterial strain CC-CFT640, isolated from vineyard.</title>
        <authorList>
            <person name="Lin S.-Y."/>
            <person name="Tsai C.-F."/>
            <person name="Young C.-C."/>
        </authorList>
    </citation>
    <scope>NUCLEOTIDE SEQUENCE [LARGE SCALE GENOMIC DNA]</scope>
    <source>
        <strain evidence="2 3">CC-CFT640</strain>
    </source>
</reference>
<evidence type="ECO:0000313" key="2">
    <source>
        <dbReference type="EMBL" id="TXL72579.1"/>
    </source>
</evidence>
<dbReference type="InterPro" id="IPR011322">
    <property type="entry name" value="N-reg_PII-like_a/b"/>
</dbReference>
<dbReference type="GO" id="GO:0005507">
    <property type="term" value="F:copper ion binding"/>
    <property type="evidence" value="ECO:0007669"/>
    <property type="project" value="TreeGrafter"/>
</dbReference>
<name>A0A5C8PFK2_9HYPH</name>
<dbReference type="SUPFAM" id="SSF54913">
    <property type="entry name" value="GlnB-like"/>
    <property type="match status" value="1"/>
</dbReference>
<dbReference type="Pfam" id="PF03091">
    <property type="entry name" value="CutA1"/>
    <property type="match status" value="1"/>
</dbReference>
<dbReference type="OrthoDB" id="37622at2"/>
<dbReference type="RefSeq" id="WP_147849738.1">
    <property type="nucleotide sequence ID" value="NZ_VDUZ01000032.1"/>
</dbReference>
<gene>
    <name evidence="2" type="ORF">FHP25_25115</name>
</gene>
<comment type="similarity">
    <text evidence="1">Belongs to the CutA family.</text>
</comment>
<evidence type="ECO:0000256" key="1">
    <source>
        <dbReference type="ARBA" id="ARBA00010169"/>
    </source>
</evidence>
<dbReference type="EMBL" id="VDUZ01000032">
    <property type="protein sequence ID" value="TXL72579.1"/>
    <property type="molecule type" value="Genomic_DNA"/>
</dbReference>
<sequence>MSQVLFVYVTAGDADEAERIGEAVVDARLAACANVLDGMRSIFRWQGSVQKGREAILILKTREDLFDALKERIVELHSYELPCVVALPIAAGHEPFLDWIADETGPTEMV</sequence>
<protein>
    <submittedName>
        <fullName evidence="2">Divalent-cation tolerance protein CutA</fullName>
    </submittedName>
</protein>
<dbReference type="GO" id="GO:0010038">
    <property type="term" value="P:response to metal ion"/>
    <property type="evidence" value="ECO:0007669"/>
    <property type="project" value="InterPro"/>
</dbReference>
<evidence type="ECO:0000313" key="3">
    <source>
        <dbReference type="Proteomes" id="UP000321638"/>
    </source>
</evidence>
<dbReference type="Proteomes" id="UP000321638">
    <property type="component" value="Unassembled WGS sequence"/>
</dbReference>
<dbReference type="PANTHER" id="PTHR23419">
    <property type="entry name" value="DIVALENT CATION TOLERANCE CUTA-RELATED"/>
    <property type="match status" value="1"/>
</dbReference>
<dbReference type="InterPro" id="IPR015867">
    <property type="entry name" value="N-reg_PII/ATP_PRibTrfase_C"/>
</dbReference>
<proteinExistence type="inferred from homology"/>
<accession>A0A5C8PFK2</accession>